<organism evidence="2">
    <name type="scientific">hydrothermal vent metagenome</name>
    <dbReference type="NCBI Taxonomy" id="652676"/>
    <lineage>
        <taxon>unclassified sequences</taxon>
        <taxon>metagenomes</taxon>
        <taxon>ecological metagenomes</taxon>
    </lineage>
</organism>
<evidence type="ECO:0000313" key="2">
    <source>
        <dbReference type="EMBL" id="VAW45790.1"/>
    </source>
</evidence>
<gene>
    <name evidence="2" type="ORF">MNBD_GAMMA02-930</name>
</gene>
<dbReference type="EMBL" id="UOFA01000228">
    <property type="protein sequence ID" value="VAW45790.1"/>
    <property type="molecule type" value="Genomic_DNA"/>
</dbReference>
<protein>
    <recommendedName>
        <fullName evidence="1">Creatinase N-terminal domain-containing protein</fullName>
    </recommendedName>
</protein>
<name>A0A3B0VZS2_9ZZZZ</name>
<dbReference type="Gene3D" id="3.40.350.10">
    <property type="entry name" value="Creatinase/prolidase N-terminal domain"/>
    <property type="match status" value="1"/>
</dbReference>
<sequence length="61" mass="6865">MVQMVKLGWDAMYIHAGTNLSYFTGTHWHPSERMVGALLTADRPKWFTEPSHSVGDPFGSN</sequence>
<evidence type="ECO:0000259" key="1">
    <source>
        <dbReference type="Pfam" id="PF01321"/>
    </source>
</evidence>
<dbReference type="InterPro" id="IPR000587">
    <property type="entry name" value="Creatinase_N"/>
</dbReference>
<dbReference type="Pfam" id="PF01321">
    <property type="entry name" value="Creatinase_N"/>
    <property type="match status" value="1"/>
</dbReference>
<dbReference type="AlphaFoldDB" id="A0A3B0VZS2"/>
<feature type="domain" description="Creatinase N-terminal" evidence="1">
    <location>
        <begin position="3"/>
        <end position="48"/>
    </location>
</feature>
<dbReference type="InterPro" id="IPR029149">
    <property type="entry name" value="Creatin/AminoP/Spt16_N"/>
</dbReference>
<reference evidence="2" key="1">
    <citation type="submission" date="2018-06" db="EMBL/GenBank/DDBJ databases">
        <authorList>
            <person name="Zhirakovskaya E."/>
        </authorList>
    </citation>
    <scope>NUCLEOTIDE SEQUENCE</scope>
</reference>
<accession>A0A3B0VZS2</accession>
<proteinExistence type="predicted"/>
<dbReference type="SUPFAM" id="SSF53092">
    <property type="entry name" value="Creatinase/prolidase N-terminal domain"/>
    <property type="match status" value="1"/>
</dbReference>